<dbReference type="PANTHER" id="PTHR11468">
    <property type="entry name" value="GLYCOGEN PHOSPHORYLASE"/>
    <property type="match status" value="1"/>
</dbReference>
<keyword evidence="5" id="KW-0963">Cytoplasm</keyword>
<proteinExistence type="inferred from homology"/>
<evidence type="ECO:0000256" key="1">
    <source>
        <dbReference type="ARBA" id="ARBA00001275"/>
    </source>
</evidence>
<comment type="caution">
    <text evidence="14">The sequence shown here is derived from an EMBL/GenBank/DDBJ whole genome shotgun (WGS) entry which is preliminary data.</text>
</comment>
<dbReference type="PROSITE" id="PS00102">
    <property type="entry name" value="PHOSPHORYLASE"/>
    <property type="match status" value="1"/>
</dbReference>
<keyword evidence="10 13" id="KW-0119">Carbohydrate metabolism</keyword>
<evidence type="ECO:0000256" key="4">
    <source>
        <dbReference type="ARBA" id="ARBA00006047"/>
    </source>
</evidence>
<dbReference type="NCBIfam" id="TIGR02093">
    <property type="entry name" value="P_ylase"/>
    <property type="match status" value="1"/>
</dbReference>
<evidence type="ECO:0000256" key="3">
    <source>
        <dbReference type="ARBA" id="ARBA00004496"/>
    </source>
</evidence>
<comment type="similarity">
    <text evidence="4 13">Belongs to the glycogen phosphorylase family.</text>
</comment>
<accession>A0AA44BD75</accession>
<evidence type="ECO:0000256" key="13">
    <source>
        <dbReference type="RuleBase" id="RU000587"/>
    </source>
</evidence>
<gene>
    <name evidence="14" type="ORF">ISALK_00055</name>
</gene>
<dbReference type="AlphaFoldDB" id="A0AA44BD75"/>
<evidence type="ECO:0000256" key="7">
    <source>
        <dbReference type="ARBA" id="ARBA00022676"/>
    </source>
</evidence>
<comment type="cofactor">
    <cofactor evidence="2 13">
        <name>pyridoxal 5'-phosphate</name>
        <dbReference type="ChEBI" id="CHEBI:597326"/>
    </cofactor>
</comment>
<dbReference type="InterPro" id="IPR035090">
    <property type="entry name" value="Pyridoxal_P_attach_site"/>
</dbReference>
<dbReference type="Gene3D" id="3.40.50.2000">
    <property type="entry name" value="Glycogen Phosphorylase B"/>
    <property type="match status" value="2"/>
</dbReference>
<evidence type="ECO:0000256" key="11">
    <source>
        <dbReference type="ARBA" id="ARBA00025174"/>
    </source>
</evidence>
<evidence type="ECO:0000313" key="15">
    <source>
        <dbReference type="Proteomes" id="UP000449710"/>
    </source>
</evidence>
<dbReference type="GO" id="GO:0005980">
    <property type="term" value="P:glycogen catabolic process"/>
    <property type="evidence" value="ECO:0007669"/>
    <property type="project" value="TreeGrafter"/>
</dbReference>
<keyword evidence="15" id="KW-1185">Reference proteome</keyword>
<dbReference type="Pfam" id="PF00343">
    <property type="entry name" value="Phosphorylase"/>
    <property type="match status" value="1"/>
</dbReference>
<evidence type="ECO:0000256" key="2">
    <source>
        <dbReference type="ARBA" id="ARBA00001933"/>
    </source>
</evidence>
<dbReference type="PANTHER" id="PTHR11468:SF3">
    <property type="entry name" value="GLYCOGEN PHOSPHORYLASE, LIVER FORM"/>
    <property type="match status" value="1"/>
</dbReference>
<reference evidence="14 15" key="1">
    <citation type="submission" date="2019-04" db="EMBL/GenBank/DDBJ databases">
        <title>Isachenkonia alkalipeptolytica gen. nov. sp. nov. a new anaerobic, alkiliphilic organothrophic bacterium capable to reduce synthesized ferrihydrite isolated from a soda lake.</title>
        <authorList>
            <person name="Toshchakov S.V."/>
            <person name="Zavarzina D.G."/>
            <person name="Zhilina T.N."/>
            <person name="Kostrikina N.A."/>
            <person name="Kublanov I.V."/>
        </authorList>
    </citation>
    <scope>NUCLEOTIDE SEQUENCE [LARGE SCALE GENOMIC DNA]</scope>
    <source>
        <strain evidence="14 15">Z-1701</strain>
    </source>
</reference>
<dbReference type="EC" id="2.4.1.1" evidence="13"/>
<dbReference type="CDD" id="cd04300">
    <property type="entry name" value="GT35_Glycogen_Phosphorylase"/>
    <property type="match status" value="1"/>
</dbReference>
<protein>
    <recommendedName>
        <fullName evidence="13">Alpha-1,4 glucan phosphorylase</fullName>
        <ecNumber evidence="13">2.4.1.1</ecNumber>
    </recommendedName>
</protein>
<evidence type="ECO:0000256" key="9">
    <source>
        <dbReference type="ARBA" id="ARBA00022898"/>
    </source>
</evidence>
<sequence>MGGNKMDRETLLEKMEARLLTEAKKTMEKASEKEKYHALSKVVMEEIAPNWIQSEERFTNSKKAYYLSSEYLMGRALTNNLINMQIKEQVEEILEAEGMEFDALEEQEEDAALGNGGLGRLAACFLDSAATKDYPLMGYGIRYQYGIFKQEFNNGFQVEKGDDWTRDGDPWSVKRRDRAVTVQFHDEEVVALPYDMPIVGYGKNTINTLRLWEAHGKKAFDLETFNRQDYQGALEEEIKASAISKVLYPDDSTEEGKILRLKQQYFFVSASLQDLIHKYKETHEDFREFHRFHAIQLNDTHPAVAVPELMRLLTTEEELSWEDAWEVTTKTLAYTNHTLMAEALEQWPVDFYKKLLPEIYEIIHRIHNQLLVELRDRGISSPEEFQIIHHDSIKMAWLSIYGTHSTNGVAELHTNLLKNIELKHWYDLYPDRFNNKTNGITQRRWLLKSNPELSELITELLGGDDWVVNLEKLQGLRKYGEDEKVLERFDDIKREKKRELADFIQIHEDITIDPESIYDIQIKRLHEYKRQLLMAFYILDRYYRIKDNPKEEMYPRTFIFGAKAAPGYFRAKGIIKFINEVKKLVNEDPDMRGKMKVVFVENYRVSYAEKLFPAADLSEQISTAGKEASGTGNMKFMLNGAPTIGTYDGANIEIVEEAGEENNFIFGLRVEDIESIRESYDPKVPYEKVAGLKRVVDTLVDGTFDDENTGMFQDLYDALLKGAHWHKPDHYFILQDFEDYRRTQRQVEEAYRDRKNWMKKAWANVAGAGKFSSDRTIEQYAKEIWELQKG</sequence>
<keyword evidence="8 13" id="KW-0808">Transferase</keyword>
<dbReference type="InterPro" id="IPR011833">
    <property type="entry name" value="Glycg_phsphrylas"/>
</dbReference>
<keyword evidence="9 12" id="KW-0663">Pyridoxal phosphate</keyword>
<evidence type="ECO:0000256" key="5">
    <source>
        <dbReference type="ARBA" id="ARBA00022490"/>
    </source>
</evidence>
<keyword evidence="7 13" id="KW-0328">Glycosyltransferase</keyword>
<dbReference type="EMBL" id="SUMG01000001">
    <property type="protein sequence ID" value="NBG86880.1"/>
    <property type="molecule type" value="Genomic_DNA"/>
</dbReference>
<feature type="modified residue" description="N6-(pyridoxal phosphate)lysine" evidence="12">
    <location>
        <position position="635"/>
    </location>
</feature>
<dbReference type="GO" id="GO:0008184">
    <property type="term" value="F:glycogen phosphorylase activity"/>
    <property type="evidence" value="ECO:0007669"/>
    <property type="project" value="InterPro"/>
</dbReference>
<name>A0AA44BD75_9CLOT</name>
<organism evidence="14 15">
    <name type="scientific">Isachenkonia alkalipeptolytica</name>
    <dbReference type="NCBI Taxonomy" id="2565777"/>
    <lineage>
        <taxon>Bacteria</taxon>
        <taxon>Bacillati</taxon>
        <taxon>Bacillota</taxon>
        <taxon>Clostridia</taxon>
        <taxon>Eubacteriales</taxon>
        <taxon>Clostridiaceae</taxon>
        <taxon>Isachenkonia</taxon>
    </lineage>
</organism>
<dbReference type="FunFam" id="3.40.50.2000:FF:000153">
    <property type="entry name" value="Alpha-1,4 glucan phosphorylase"/>
    <property type="match status" value="1"/>
</dbReference>
<dbReference type="SUPFAM" id="SSF53756">
    <property type="entry name" value="UDP-Glycosyltransferase/glycogen phosphorylase"/>
    <property type="match status" value="1"/>
</dbReference>
<dbReference type="GO" id="GO:0030170">
    <property type="term" value="F:pyridoxal phosphate binding"/>
    <property type="evidence" value="ECO:0007669"/>
    <property type="project" value="InterPro"/>
</dbReference>
<evidence type="ECO:0000256" key="10">
    <source>
        <dbReference type="ARBA" id="ARBA00023277"/>
    </source>
</evidence>
<comment type="subcellular location">
    <subcellularLocation>
        <location evidence="3">Cytoplasm</location>
    </subcellularLocation>
</comment>
<evidence type="ECO:0000256" key="12">
    <source>
        <dbReference type="PIRSR" id="PIRSR000460-1"/>
    </source>
</evidence>
<evidence type="ECO:0000313" key="14">
    <source>
        <dbReference type="EMBL" id="NBG86880.1"/>
    </source>
</evidence>
<dbReference type="PIRSF" id="PIRSF000460">
    <property type="entry name" value="Pprylas_GlgP"/>
    <property type="match status" value="1"/>
</dbReference>
<comment type="function">
    <text evidence="13">Allosteric enzyme that catalyzes the rate-limiting step in glycogen catabolism, the phosphorolytic cleavage of glycogen to produce glucose-1-phosphate, and plays a central role in maintaining cellular and organismal glucose homeostasis.</text>
</comment>
<dbReference type="InterPro" id="IPR000811">
    <property type="entry name" value="Glyco_trans_35"/>
</dbReference>
<dbReference type="FunFam" id="3.40.50.2000:FF:000003">
    <property type="entry name" value="Alpha-1,4 glucan phosphorylase"/>
    <property type="match status" value="1"/>
</dbReference>
<dbReference type="Proteomes" id="UP000449710">
    <property type="component" value="Unassembled WGS sequence"/>
</dbReference>
<dbReference type="GO" id="GO:0005737">
    <property type="term" value="C:cytoplasm"/>
    <property type="evidence" value="ECO:0007669"/>
    <property type="project" value="UniProtKB-SubCell"/>
</dbReference>
<keyword evidence="6" id="KW-0021">Allosteric enzyme</keyword>
<evidence type="ECO:0000256" key="6">
    <source>
        <dbReference type="ARBA" id="ARBA00022533"/>
    </source>
</evidence>
<comment type="catalytic activity">
    <reaction evidence="1 13">
        <text>[(1-&gt;4)-alpha-D-glucosyl](n) + phosphate = [(1-&gt;4)-alpha-D-glucosyl](n-1) + alpha-D-glucose 1-phosphate</text>
        <dbReference type="Rhea" id="RHEA:41732"/>
        <dbReference type="Rhea" id="RHEA-COMP:9584"/>
        <dbReference type="Rhea" id="RHEA-COMP:9586"/>
        <dbReference type="ChEBI" id="CHEBI:15444"/>
        <dbReference type="ChEBI" id="CHEBI:43474"/>
        <dbReference type="ChEBI" id="CHEBI:58601"/>
        <dbReference type="EC" id="2.4.1.1"/>
    </reaction>
</comment>
<comment type="function">
    <text evidence="11">Phosphorylase is an important allosteric enzyme in carbohydrate metabolism. Enzymes from different sources differ in their regulatory mechanisms and in their natural substrates. However, all known phosphorylases share catalytic and structural properties.</text>
</comment>
<evidence type="ECO:0000256" key="8">
    <source>
        <dbReference type="ARBA" id="ARBA00022679"/>
    </source>
</evidence>